<proteinExistence type="predicted"/>
<name>A0A399D779_9BACT</name>
<reference evidence="2 3" key="1">
    <citation type="journal article" date="2015" name="Int. J. Syst. Evol. Microbiol.">
        <title>Mariniphaga sediminis sp. nov., isolated from coastal sediment.</title>
        <authorList>
            <person name="Wang F.Q."/>
            <person name="Shen Q.Y."/>
            <person name="Chen G.J."/>
            <person name="Du Z.J."/>
        </authorList>
    </citation>
    <scope>NUCLEOTIDE SEQUENCE [LARGE SCALE GENOMIC DNA]</scope>
    <source>
        <strain evidence="2 3">SY21</strain>
    </source>
</reference>
<evidence type="ECO:0000313" key="2">
    <source>
        <dbReference type="EMBL" id="RIH67306.1"/>
    </source>
</evidence>
<sequence length="419" mass="47478">MTSHERILAAINHQTPDKVPVDLGATPSSGISAIAYSNLVKYIGMPELPVQIYDVVQQLAQPDMKVLDKFGVDVLDIGREFNTNASDWKPTTLANGAPAFYPMWFNPVKLENGSYATYDDDGKTMLSRMPVGATFFDQTYFPYVDGYPDNYDNLDAEMGRIMWARDAHSPWDHAGNDGFWETLREKTLHLRQNTDKALLVVCGCNLFEWGTFLRRMDNFLMDLICDHDNVEKLLDELLKRHLATLEKVCNSVGDIVDIIRFGDDLGMTQGPFMEPEIYRQLFKPRHKILCDYVKEHSQMHTFIHSCGSISLLMPDLIEAGIEIFNPVQTNAYLMEPGFLKKEFGKDCTFWGGGIETAGVLNNASPEKVREQVLERLEIFSEGGGFVFNTVHNILPDVPPENIVAMFNAVDEFNNKNQKR</sequence>
<dbReference type="AlphaFoldDB" id="A0A399D779"/>
<dbReference type="PANTHER" id="PTHR47099:SF1">
    <property type="entry name" value="METHYLCOBAMIDE:COM METHYLTRANSFERASE MTBA"/>
    <property type="match status" value="1"/>
</dbReference>
<dbReference type="SUPFAM" id="SSF51726">
    <property type="entry name" value="UROD/MetE-like"/>
    <property type="match status" value="1"/>
</dbReference>
<keyword evidence="3" id="KW-1185">Reference proteome</keyword>
<dbReference type="PANTHER" id="PTHR47099">
    <property type="entry name" value="METHYLCOBAMIDE:COM METHYLTRANSFERASE MTBA"/>
    <property type="match status" value="1"/>
</dbReference>
<dbReference type="GO" id="GO:0032259">
    <property type="term" value="P:methylation"/>
    <property type="evidence" value="ECO:0007669"/>
    <property type="project" value="UniProtKB-KW"/>
</dbReference>
<accession>A0A399D779</accession>
<dbReference type="Proteomes" id="UP000266441">
    <property type="component" value="Unassembled WGS sequence"/>
</dbReference>
<organism evidence="2 3">
    <name type="scientific">Mariniphaga sediminis</name>
    <dbReference type="NCBI Taxonomy" id="1628158"/>
    <lineage>
        <taxon>Bacteria</taxon>
        <taxon>Pseudomonadati</taxon>
        <taxon>Bacteroidota</taxon>
        <taxon>Bacteroidia</taxon>
        <taxon>Marinilabiliales</taxon>
        <taxon>Prolixibacteraceae</taxon>
        <taxon>Mariniphaga</taxon>
    </lineage>
</organism>
<gene>
    <name evidence="2" type="ORF">D1164_01480</name>
</gene>
<dbReference type="GO" id="GO:0004853">
    <property type="term" value="F:uroporphyrinogen decarboxylase activity"/>
    <property type="evidence" value="ECO:0007669"/>
    <property type="project" value="InterPro"/>
</dbReference>
<feature type="domain" description="Uroporphyrinogen decarboxylase (URO-D)" evidence="1">
    <location>
        <begin position="214"/>
        <end position="411"/>
    </location>
</feature>
<evidence type="ECO:0000313" key="3">
    <source>
        <dbReference type="Proteomes" id="UP000266441"/>
    </source>
</evidence>
<dbReference type="InterPro" id="IPR000257">
    <property type="entry name" value="Uroporphyrinogen_deCOase"/>
</dbReference>
<dbReference type="Gene3D" id="3.20.20.210">
    <property type="match status" value="1"/>
</dbReference>
<dbReference type="GO" id="GO:0006779">
    <property type="term" value="P:porphyrin-containing compound biosynthetic process"/>
    <property type="evidence" value="ECO:0007669"/>
    <property type="project" value="InterPro"/>
</dbReference>
<dbReference type="GO" id="GO:0008168">
    <property type="term" value="F:methyltransferase activity"/>
    <property type="evidence" value="ECO:0007669"/>
    <property type="project" value="UniProtKB-KW"/>
</dbReference>
<dbReference type="InterPro" id="IPR052024">
    <property type="entry name" value="Methanogen_methyltrans"/>
</dbReference>
<keyword evidence="2" id="KW-0489">Methyltransferase</keyword>
<evidence type="ECO:0000259" key="1">
    <source>
        <dbReference type="Pfam" id="PF01208"/>
    </source>
</evidence>
<dbReference type="OrthoDB" id="9815759at2"/>
<keyword evidence="2" id="KW-0808">Transferase</keyword>
<dbReference type="EMBL" id="QWET01000001">
    <property type="protein sequence ID" value="RIH67306.1"/>
    <property type="molecule type" value="Genomic_DNA"/>
</dbReference>
<protein>
    <submittedName>
        <fullName evidence="2">Methyltransferase</fullName>
    </submittedName>
</protein>
<comment type="caution">
    <text evidence="2">The sequence shown here is derived from an EMBL/GenBank/DDBJ whole genome shotgun (WGS) entry which is preliminary data.</text>
</comment>
<dbReference type="InterPro" id="IPR038071">
    <property type="entry name" value="UROD/MetE-like_sf"/>
</dbReference>
<dbReference type="Pfam" id="PF01208">
    <property type="entry name" value="URO-D"/>
    <property type="match status" value="1"/>
</dbReference>